<evidence type="ECO:0000313" key="1">
    <source>
        <dbReference type="EMBL" id="KAJ3504468.1"/>
    </source>
</evidence>
<protein>
    <submittedName>
        <fullName evidence="1">Uncharacterized protein</fullName>
    </submittedName>
</protein>
<sequence>MSRANNLAVGWLHENVINLGANVIRWGLSRQFDTAVADPSVGSIDDDLNIPRQTRAEAVDRRFGNPTAYRNHREKIAQSWLENLQQFSFPDCLGPAHARRLCEESWKRQPDCQLEGMPLDLNTLDIMIRNETHSLLKSGINTDTMPAIDEAMARSLRGSAWEILKDKFVRTIAADLARRDMVGDAATKVDDFTTAISSWDNCMSVAWCKYVRPL</sequence>
<keyword evidence="2" id="KW-1185">Reference proteome</keyword>
<evidence type="ECO:0000313" key="2">
    <source>
        <dbReference type="Proteomes" id="UP001148629"/>
    </source>
</evidence>
<organism evidence="1 2">
    <name type="scientific">Fusarium decemcellulare</name>
    <dbReference type="NCBI Taxonomy" id="57161"/>
    <lineage>
        <taxon>Eukaryota</taxon>
        <taxon>Fungi</taxon>
        <taxon>Dikarya</taxon>
        <taxon>Ascomycota</taxon>
        <taxon>Pezizomycotina</taxon>
        <taxon>Sordariomycetes</taxon>
        <taxon>Hypocreomycetidae</taxon>
        <taxon>Hypocreales</taxon>
        <taxon>Nectriaceae</taxon>
        <taxon>Fusarium</taxon>
        <taxon>Fusarium decemcellulare species complex</taxon>
    </lineage>
</organism>
<comment type="caution">
    <text evidence="1">The sequence shown here is derived from an EMBL/GenBank/DDBJ whole genome shotgun (WGS) entry which is preliminary data.</text>
</comment>
<gene>
    <name evidence="1" type="ORF">NM208_g16333</name>
</gene>
<reference evidence="1" key="1">
    <citation type="submission" date="2022-08" db="EMBL/GenBank/DDBJ databases">
        <title>Genome Sequence of Fusarium decemcellulare.</title>
        <authorList>
            <person name="Buettner E."/>
        </authorList>
    </citation>
    <scope>NUCLEOTIDE SEQUENCE</scope>
    <source>
        <strain evidence="1">Babe19</strain>
    </source>
</reference>
<name>A0ACC1RDV6_9HYPO</name>
<dbReference type="Proteomes" id="UP001148629">
    <property type="component" value="Unassembled WGS sequence"/>
</dbReference>
<dbReference type="EMBL" id="JANRMS010004981">
    <property type="protein sequence ID" value="KAJ3504468.1"/>
    <property type="molecule type" value="Genomic_DNA"/>
</dbReference>
<proteinExistence type="predicted"/>
<accession>A0ACC1RDV6</accession>